<evidence type="ECO:0008006" key="4">
    <source>
        <dbReference type="Google" id="ProtNLM"/>
    </source>
</evidence>
<dbReference type="InterPro" id="IPR009636">
    <property type="entry name" value="SCAF"/>
</dbReference>
<evidence type="ECO:0000256" key="1">
    <source>
        <dbReference type="SAM" id="Coils"/>
    </source>
</evidence>
<dbReference type="Pfam" id="PF06810">
    <property type="entry name" value="Phage_scaffold"/>
    <property type="match status" value="1"/>
</dbReference>
<accession>A0ABP3UJG5</accession>
<feature type="coiled-coil region" evidence="1">
    <location>
        <begin position="1"/>
        <end position="90"/>
    </location>
</feature>
<dbReference type="RefSeq" id="WP_343759302.1">
    <property type="nucleotide sequence ID" value="NZ_BAAACG010000006.1"/>
</dbReference>
<protein>
    <recommendedName>
        <fullName evidence="4">Phage minor structural protein GP20</fullName>
    </recommendedName>
</protein>
<keyword evidence="1" id="KW-0175">Coiled coil</keyword>
<reference evidence="3" key="1">
    <citation type="journal article" date="2019" name="Int. J. Syst. Evol. Microbiol.">
        <title>The Global Catalogue of Microorganisms (GCM) 10K type strain sequencing project: providing services to taxonomists for standard genome sequencing and annotation.</title>
        <authorList>
            <consortium name="The Broad Institute Genomics Platform"/>
            <consortium name="The Broad Institute Genome Sequencing Center for Infectious Disease"/>
            <person name="Wu L."/>
            <person name="Ma J."/>
        </authorList>
    </citation>
    <scope>NUCLEOTIDE SEQUENCE [LARGE SCALE GENOMIC DNA]</scope>
    <source>
        <strain evidence="3">JCM 1407</strain>
    </source>
</reference>
<proteinExistence type="predicted"/>
<evidence type="ECO:0000313" key="3">
    <source>
        <dbReference type="Proteomes" id="UP001501510"/>
    </source>
</evidence>
<comment type="caution">
    <text evidence="2">The sequence shown here is derived from an EMBL/GenBank/DDBJ whole genome shotgun (WGS) entry which is preliminary data.</text>
</comment>
<evidence type="ECO:0000313" key="2">
    <source>
        <dbReference type="EMBL" id="GAA0735419.1"/>
    </source>
</evidence>
<organism evidence="2 3">
    <name type="scientific">Clostridium oceanicum</name>
    <dbReference type="NCBI Taxonomy" id="1543"/>
    <lineage>
        <taxon>Bacteria</taxon>
        <taxon>Bacillati</taxon>
        <taxon>Bacillota</taxon>
        <taxon>Clostridia</taxon>
        <taxon>Eubacteriales</taxon>
        <taxon>Clostridiaceae</taxon>
        <taxon>Clostridium</taxon>
    </lineage>
</organism>
<dbReference type="EMBL" id="BAAACG010000006">
    <property type="protein sequence ID" value="GAA0735419.1"/>
    <property type="molecule type" value="Genomic_DNA"/>
</dbReference>
<sequence>MKELLKKLDLKDDTINKILEQMKNDKIYITKEENLEERYRKLKTKKEDIESQLKSSNSMIEDFKNSKSDNENLQNIIMQHEDTIKNLKHDSEVKIRKLTLDTAINEALMKNKVKHAELLLSKFDRDKLVINDDGKVIGLDEQLNKFKETYKDMFGARLKGATPLNPDTKPTKSNNWDYLVNNADNMTAEQIAEAYNNIK</sequence>
<name>A0ABP3UJG5_9CLOT</name>
<keyword evidence="3" id="KW-1185">Reference proteome</keyword>
<gene>
    <name evidence="2" type="ORF">GCM10008906_09110</name>
</gene>
<dbReference type="Proteomes" id="UP001501510">
    <property type="component" value="Unassembled WGS sequence"/>
</dbReference>